<dbReference type="EMBL" id="CP003360">
    <property type="protein sequence ID" value="AFM24642.1"/>
    <property type="molecule type" value="Genomic_DNA"/>
</dbReference>
<evidence type="ECO:0000259" key="2">
    <source>
        <dbReference type="Pfam" id="PF09335"/>
    </source>
</evidence>
<dbReference type="InterPro" id="IPR051311">
    <property type="entry name" value="DedA_domain"/>
</dbReference>
<proteinExistence type="predicted"/>
<keyword evidence="4" id="KW-1185">Reference proteome</keyword>
<dbReference type="Proteomes" id="UP000006055">
    <property type="component" value="Chromosome"/>
</dbReference>
<dbReference type="PANTHER" id="PTHR42709:SF9">
    <property type="entry name" value="ALKALINE PHOSPHATASE LIKE PROTEIN"/>
    <property type="match status" value="1"/>
</dbReference>
<dbReference type="PANTHER" id="PTHR42709">
    <property type="entry name" value="ALKALINE PHOSPHATASE LIKE PROTEIN"/>
    <property type="match status" value="1"/>
</dbReference>
<keyword evidence="1" id="KW-1133">Transmembrane helix</keyword>
<feature type="domain" description="VTT" evidence="2">
    <location>
        <begin position="33"/>
        <end position="159"/>
    </location>
</feature>
<dbReference type="AlphaFoldDB" id="I4C501"/>
<dbReference type="eggNOG" id="COG0586">
    <property type="taxonomic scope" value="Bacteria"/>
</dbReference>
<dbReference type="InterPro" id="IPR032816">
    <property type="entry name" value="VTT_dom"/>
</dbReference>
<dbReference type="OrthoDB" id="5419086at2"/>
<reference evidence="4" key="1">
    <citation type="submission" date="2012-06" db="EMBL/GenBank/DDBJ databases">
        <title>Complete sequence of chromosome of Desulfomonile tiedjei DSM 6799.</title>
        <authorList>
            <person name="Lucas S."/>
            <person name="Copeland A."/>
            <person name="Lapidus A."/>
            <person name="Glavina del Rio T."/>
            <person name="Dalin E."/>
            <person name="Tice H."/>
            <person name="Bruce D."/>
            <person name="Goodwin L."/>
            <person name="Pitluck S."/>
            <person name="Peters L."/>
            <person name="Ovchinnikova G."/>
            <person name="Zeytun A."/>
            <person name="Lu M."/>
            <person name="Kyrpides N."/>
            <person name="Mavromatis K."/>
            <person name="Ivanova N."/>
            <person name="Brettin T."/>
            <person name="Detter J.C."/>
            <person name="Han C."/>
            <person name="Larimer F."/>
            <person name="Land M."/>
            <person name="Hauser L."/>
            <person name="Markowitz V."/>
            <person name="Cheng J.-F."/>
            <person name="Hugenholtz P."/>
            <person name="Woyke T."/>
            <person name="Wu D."/>
            <person name="Spring S."/>
            <person name="Schroeder M."/>
            <person name="Brambilla E."/>
            <person name="Klenk H.-P."/>
            <person name="Eisen J.A."/>
        </authorList>
    </citation>
    <scope>NUCLEOTIDE SEQUENCE [LARGE SCALE GENOMIC DNA]</scope>
    <source>
        <strain evidence="4">ATCC 49306 / DSM 6799 / DCB-1</strain>
    </source>
</reference>
<dbReference type="KEGG" id="dti:Desti_1935"/>
<dbReference type="STRING" id="706587.Desti_1935"/>
<dbReference type="Pfam" id="PF09335">
    <property type="entry name" value="VTT_dom"/>
    <property type="match status" value="1"/>
</dbReference>
<feature type="transmembrane region" description="Helical" evidence="1">
    <location>
        <begin position="174"/>
        <end position="192"/>
    </location>
</feature>
<evidence type="ECO:0000256" key="1">
    <source>
        <dbReference type="SAM" id="Phobius"/>
    </source>
</evidence>
<dbReference type="GO" id="GO:0005886">
    <property type="term" value="C:plasma membrane"/>
    <property type="evidence" value="ECO:0007669"/>
    <property type="project" value="TreeGrafter"/>
</dbReference>
<protein>
    <submittedName>
        <fullName evidence="3">Putative membrane-associated protein</fullName>
    </submittedName>
</protein>
<keyword evidence="1" id="KW-0472">Membrane</keyword>
<evidence type="ECO:0000313" key="4">
    <source>
        <dbReference type="Proteomes" id="UP000006055"/>
    </source>
</evidence>
<feature type="transmembrane region" description="Helical" evidence="1">
    <location>
        <begin position="54"/>
        <end position="74"/>
    </location>
</feature>
<keyword evidence="1" id="KW-0812">Transmembrane</keyword>
<dbReference type="HOGENOM" id="CLU_044208_1_0_7"/>
<gene>
    <name evidence="3" type="ordered locus">Desti_1935</name>
</gene>
<feature type="transmembrane region" description="Helical" evidence="1">
    <location>
        <begin position="12"/>
        <end position="33"/>
    </location>
</feature>
<name>I4C501_DESTA</name>
<feature type="transmembrane region" description="Helical" evidence="1">
    <location>
        <begin position="141"/>
        <end position="162"/>
    </location>
</feature>
<organism evidence="3 4">
    <name type="scientific">Desulfomonile tiedjei (strain ATCC 49306 / DSM 6799 / DCB-1)</name>
    <dbReference type="NCBI Taxonomy" id="706587"/>
    <lineage>
        <taxon>Bacteria</taxon>
        <taxon>Pseudomonadati</taxon>
        <taxon>Thermodesulfobacteriota</taxon>
        <taxon>Desulfomonilia</taxon>
        <taxon>Desulfomonilales</taxon>
        <taxon>Desulfomonilaceae</taxon>
        <taxon>Desulfomonile</taxon>
    </lineage>
</organism>
<sequence>MEMLSAEILSWLTHYGYLGIFCLLMLGIVGAPIPDELVLTCAGYMIFKGYLSPGLTAASAFTGSLCGISVSYALGRFIGTPIIYRYGHIVNIKHERLDALTAWYERFGKWALLFGYFIAGVRHLSAFMAGTSRLRLPVFAAFAYTGAFIWSLTFISIGYILGEEWTWVAEHLTAWTWVSLMAIGVIAILLFVRLQKSRRT</sequence>
<evidence type="ECO:0000313" key="3">
    <source>
        <dbReference type="EMBL" id="AFM24642.1"/>
    </source>
</evidence>
<accession>I4C501</accession>
<dbReference type="RefSeq" id="WP_014809787.1">
    <property type="nucleotide sequence ID" value="NC_018025.1"/>
</dbReference>